<name>E6PVS8_9ZZZZ</name>
<accession>E6PVS8</accession>
<organism evidence="1">
    <name type="scientific">mine drainage metagenome</name>
    <dbReference type="NCBI Taxonomy" id="410659"/>
    <lineage>
        <taxon>unclassified sequences</taxon>
        <taxon>metagenomes</taxon>
        <taxon>ecological metagenomes</taxon>
    </lineage>
</organism>
<gene>
    <name evidence="1" type="ORF">CARN2_0209</name>
</gene>
<comment type="caution">
    <text evidence="1">The sequence shown here is derived from an EMBL/GenBank/DDBJ whole genome shotgun (WGS) entry which is preliminary data.</text>
</comment>
<evidence type="ECO:0000313" key="1">
    <source>
        <dbReference type="EMBL" id="CBH99035.1"/>
    </source>
</evidence>
<dbReference type="AlphaFoldDB" id="E6PVS8"/>
<protein>
    <submittedName>
        <fullName evidence="1">Uncharacterized protein</fullName>
    </submittedName>
</protein>
<proteinExistence type="predicted"/>
<reference evidence="1" key="1">
    <citation type="submission" date="2009-10" db="EMBL/GenBank/DDBJ databases">
        <title>Diversity of trophic interactions inside an arsenic-rich microbial ecosystem.</title>
        <authorList>
            <person name="Bertin P.N."/>
            <person name="Heinrich-Salmeron A."/>
            <person name="Pelletier E."/>
            <person name="Goulhen-Chollet F."/>
            <person name="Arsene-Ploetze F."/>
            <person name="Gallien S."/>
            <person name="Calteau A."/>
            <person name="Vallenet D."/>
            <person name="Casiot C."/>
            <person name="Chane-Woon-Ming B."/>
            <person name="Giloteaux L."/>
            <person name="Barakat M."/>
            <person name="Bonnefoy V."/>
            <person name="Bruneel O."/>
            <person name="Chandler M."/>
            <person name="Cleiss J."/>
            <person name="Duran R."/>
            <person name="Elbaz-Poulichet F."/>
            <person name="Fonknechten N."/>
            <person name="Lauga B."/>
            <person name="Mornico D."/>
            <person name="Ortet P."/>
            <person name="Schaeffer C."/>
            <person name="Siguier P."/>
            <person name="Alexander Thil Smith A."/>
            <person name="Van Dorsselaer A."/>
            <person name="Weissenbach J."/>
            <person name="Medigue C."/>
            <person name="Le Paslier D."/>
        </authorList>
    </citation>
    <scope>NUCLEOTIDE SEQUENCE</scope>
</reference>
<sequence>MSGAPSGNTDEACAQAIEPDLEMPWNRKPVPHYPCAGLQSFAFRPLFLHGIFA</sequence>
<dbReference type="EMBL" id="CABM01000065">
    <property type="protein sequence ID" value="CBH99035.1"/>
    <property type="molecule type" value="Genomic_DNA"/>
</dbReference>